<organism evidence="2 3">
    <name type="scientific">Amycolatopsis roodepoortensis</name>
    <dbReference type="NCBI Taxonomy" id="700274"/>
    <lineage>
        <taxon>Bacteria</taxon>
        <taxon>Bacillati</taxon>
        <taxon>Actinomycetota</taxon>
        <taxon>Actinomycetes</taxon>
        <taxon>Pseudonocardiales</taxon>
        <taxon>Pseudonocardiaceae</taxon>
        <taxon>Amycolatopsis</taxon>
    </lineage>
</organism>
<evidence type="ECO:0000256" key="1">
    <source>
        <dbReference type="SAM" id="MobiDB-lite"/>
    </source>
</evidence>
<accession>A0ABR9LKA2</accession>
<gene>
    <name evidence="2" type="ORF">H4W30_007592</name>
</gene>
<evidence type="ECO:0000313" key="3">
    <source>
        <dbReference type="Proteomes" id="UP000656548"/>
    </source>
</evidence>
<reference evidence="2 3" key="1">
    <citation type="submission" date="2020-10" db="EMBL/GenBank/DDBJ databases">
        <title>Sequencing the genomes of 1000 actinobacteria strains.</title>
        <authorList>
            <person name="Klenk H.-P."/>
        </authorList>
    </citation>
    <scope>NUCLEOTIDE SEQUENCE [LARGE SCALE GENOMIC DNA]</scope>
    <source>
        <strain evidence="2 3">DSM 46661</strain>
    </source>
</reference>
<dbReference type="RefSeq" id="WP_192747074.1">
    <property type="nucleotide sequence ID" value="NZ_JADBEJ010000007.1"/>
</dbReference>
<sequence>MLGPIEPHPHYTTVTIMLECGHTRRYPLPIETIGQFPDYARPGVQWNCQACSPAYPSKSAVEYVEYGYGCTICQAAAPGTNVLPAPEEYRPHDFSHHHRTHDAAGFVIVRGTGEHGRRELTDVEVITGSGRYGDAVRAIEVHYDNEKTAAAFALVPYWADGCRLDRDHTRPVMQPASPRTAHREHHTREEPRT</sequence>
<protein>
    <submittedName>
        <fullName evidence="2">Uncharacterized protein</fullName>
    </submittedName>
</protein>
<comment type="caution">
    <text evidence="2">The sequence shown here is derived from an EMBL/GenBank/DDBJ whole genome shotgun (WGS) entry which is preliminary data.</text>
</comment>
<dbReference type="EMBL" id="JADBEJ010000007">
    <property type="protein sequence ID" value="MBE1580511.1"/>
    <property type="molecule type" value="Genomic_DNA"/>
</dbReference>
<feature type="region of interest" description="Disordered" evidence="1">
    <location>
        <begin position="169"/>
        <end position="193"/>
    </location>
</feature>
<proteinExistence type="predicted"/>
<dbReference type="Proteomes" id="UP000656548">
    <property type="component" value="Unassembled WGS sequence"/>
</dbReference>
<keyword evidence="3" id="KW-1185">Reference proteome</keyword>
<evidence type="ECO:0000313" key="2">
    <source>
        <dbReference type="EMBL" id="MBE1580511.1"/>
    </source>
</evidence>
<name>A0ABR9LKA2_9PSEU</name>